<proteinExistence type="predicted"/>
<organism evidence="3 4">
    <name type="scientific">Martelella lutilitoris</name>
    <dbReference type="NCBI Taxonomy" id="2583532"/>
    <lineage>
        <taxon>Bacteria</taxon>
        <taxon>Pseudomonadati</taxon>
        <taxon>Pseudomonadota</taxon>
        <taxon>Alphaproteobacteria</taxon>
        <taxon>Hyphomicrobiales</taxon>
        <taxon>Aurantimonadaceae</taxon>
        <taxon>Martelella</taxon>
    </lineage>
</organism>
<evidence type="ECO:0000313" key="4">
    <source>
        <dbReference type="Proteomes" id="UP000596083"/>
    </source>
</evidence>
<evidence type="ECO:0000313" key="3">
    <source>
        <dbReference type="EMBL" id="QQM29670.1"/>
    </source>
</evidence>
<feature type="domain" description="Cupin type-2" evidence="2">
    <location>
        <begin position="34"/>
        <end position="99"/>
    </location>
</feature>
<dbReference type="Proteomes" id="UP000596083">
    <property type="component" value="Chromosome"/>
</dbReference>
<evidence type="ECO:0000259" key="2">
    <source>
        <dbReference type="Pfam" id="PF07883"/>
    </source>
</evidence>
<dbReference type="InterPro" id="IPR053146">
    <property type="entry name" value="QDO-like"/>
</dbReference>
<dbReference type="InterPro" id="IPR014710">
    <property type="entry name" value="RmlC-like_jellyroll"/>
</dbReference>
<dbReference type="PANTHER" id="PTHR36440:SF1">
    <property type="entry name" value="PUTATIVE (AFU_ORTHOLOGUE AFUA_8G07350)-RELATED"/>
    <property type="match status" value="1"/>
</dbReference>
<dbReference type="InterPro" id="IPR013096">
    <property type="entry name" value="Cupin_2"/>
</dbReference>
<dbReference type="Pfam" id="PF07883">
    <property type="entry name" value="Cupin_2"/>
    <property type="match status" value="1"/>
</dbReference>
<name>A0A7T7HI72_9HYPH</name>
<dbReference type="PANTHER" id="PTHR36440">
    <property type="entry name" value="PUTATIVE (AFU_ORTHOLOGUE AFUA_8G07350)-RELATED"/>
    <property type="match status" value="1"/>
</dbReference>
<dbReference type="EMBL" id="CP066786">
    <property type="protein sequence ID" value="QQM29670.1"/>
    <property type="molecule type" value="Genomic_DNA"/>
</dbReference>
<sequence length="120" mass="13422">MRPVEPSSENFYRWGNGCSGWRLLDLEHLQVRQETMPPATAEEPHVHREAHQFFYVLDGQMTILTPIGVTLIGPGQGMHIPAGQPHWVRNDDVSDLIFLLSSSPSTSGDRYPADPTNWGA</sequence>
<accession>A0A7T7HI72</accession>
<dbReference type="InterPro" id="IPR011051">
    <property type="entry name" value="RmlC_Cupin_sf"/>
</dbReference>
<gene>
    <name evidence="3" type="ORF">JET14_15365</name>
</gene>
<dbReference type="RefSeq" id="WP_200334636.1">
    <property type="nucleotide sequence ID" value="NZ_CP066786.1"/>
</dbReference>
<evidence type="ECO:0000256" key="1">
    <source>
        <dbReference type="SAM" id="MobiDB-lite"/>
    </source>
</evidence>
<dbReference type="Gene3D" id="2.60.120.10">
    <property type="entry name" value="Jelly Rolls"/>
    <property type="match status" value="1"/>
</dbReference>
<dbReference type="AlphaFoldDB" id="A0A7T7HI72"/>
<feature type="region of interest" description="Disordered" evidence="1">
    <location>
        <begin position="101"/>
        <end position="120"/>
    </location>
</feature>
<dbReference type="KEGG" id="mlut:JET14_15365"/>
<protein>
    <submittedName>
        <fullName evidence="3">Cupin domain-containing protein</fullName>
    </submittedName>
</protein>
<reference evidence="3 4" key="1">
    <citation type="submission" date="2020-12" db="EMBL/GenBank/DDBJ databases">
        <authorList>
            <person name="Zheng R.K."/>
            <person name="Sun C.M."/>
        </authorList>
    </citation>
    <scope>NUCLEOTIDE SEQUENCE [LARGE SCALE GENOMIC DNA]</scope>
    <source>
        <strain evidence="3 4">ZRK001</strain>
    </source>
</reference>
<dbReference type="SUPFAM" id="SSF51182">
    <property type="entry name" value="RmlC-like cupins"/>
    <property type="match status" value="1"/>
</dbReference>